<protein>
    <recommendedName>
        <fullName evidence="3">Reverse transcriptase</fullName>
    </recommendedName>
</protein>
<dbReference type="eggNOG" id="KOG1075">
    <property type="taxonomic scope" value="Eukaryota"/>
</dbReference>
<name>B9SFL7_RICCO</name>
<dbReference type="PANTHER" id="PTHR33116:SF70">
    <property type="entry name" value="NON-LTR RETROELEMENT REVERSE TRANSCRIPTASE-LIKE PROTEIN"/>
    <property type="match status" value="1"/>
</dbReference>
<keyword evidence="2" id="KW-1185">Reference proteome</keyword>
<organism evidence="1 2">
    <name type="scientific">Ricinus communis</name>
    <name type="common">Castor bean</name>
    <dbReference type="NCBI Taxonomy" id="3988"/>
    <lineage>
        <taxon>Eukaryota</taxon>
        <taxon>Viridiplantae</taxon>
        <taxon>Streptophyta</taxon>
        <taxon>Embryophyta</taxon>
        <taxon>Tracheophyta</taxon>
        <taxon>Spermatophyta</taxon>
        <taxon>Magnoliopsida</taxon>
        <taxon>eudicotyledons</taxon>
        <taxon>Gunneridae</taxon>
        <taxon>Pentapetalae</taxon>
        <taxon>rosids</taxon>
        <taxon>fabids</taxon>
        <taxon>Malpighiales</taxon>
        <taxon>Euphorbiaceae</taxon>
        <taxon>Acalyphoideae</taxon>
        <taxon>Acalypheae</taxon>
        <taxon>Ricinus</taxon>
    </lineage>
</organism>
<evidence type="ECO:0000313" key="2">
    <source>
        <dbReference type="Proteomes" id="UP000008311"/>
    </source>
</evidence>
<dbReference type="AlphaFoldDB" id="B9SFL7"/>
<gene>
    <name evidence="1" type="ORF">RCOM_0647140</name>
</gene>
<dbReference type="PANTHER" id="PTHR33116">
    <property type="entry name" value="REVERSE TRANSCRIPTASE ZINC-BINDING DOMAIN-CONTAINING PROTEIN-RELATED-RELATED"/>
    <property type="match status" value="1"/>
</dbReference>
<dbReference type="Proteomes" id="UP000008311">
    <property type="component" value="Unassembled WGS sequence"/>
</dbReference>
<accession>B9SFL7</accession>
<reference evidence="2" key="1">
    <citation type="journal article" date="2010" name="Nat. Biotechnol.">
        <title>Draft genome sequence of the oilseed species Ricinus communis.</title>
        <authorList>
            <person name="Chan A.P."/>
            <person name="Crabtree J."/>
            <person name="Zhao Q."/>
            <person name="Lorenzi H."/>
            <person name="Orvis J."/>
            <person name="Puiu D."/>
            <person name="Melake-Berhan A."/>
            <person name="Jones K.M."/>
            <person name="Redman J."/>
            <person name="Chen G."/>
            <person name="Cahoon E.B."/>
            <person name="Gedil M."/>
            <person name="Stanke M."/>
            <person name="Haas B.J."/>
            <person name="Wortman J.R."/>
            <person name="Fraser-Liggett C.M."/>
            <person name="Ravel J."/>
            <person name="Rabinowicz P.D."/>
        </authorList>
    </citation>
    <scope>NUCLEOTIDE SEQUENCE [LARGE SCALE GENOMIC DNA]</scope>
    <source>
        <strain evidence="2">cv. Hale</strain>
    </source>
</reference>
<dbReference type="InParanoid" id="B9SFL7"/>
<dbReference type="EMBL" id="EQ973945">
    <property type="protein sequence ID" value="EEF37629.1"/>
    <property type="molecule type" value="Genomic_DNA"/>
</dbReference>
<sequence length="105" mass="11383">MEASDDQVGVVKAVLNKFYEASGQRVSGLKTKVFFSSNVGLNKRRILASKLGYEMTSDLGKYLGMPILHGRINKNTYQGIVDKIGSKLAGWSNSCLSLAGRITLA</sequence>
<evidence type="ECO:0000313" key="1">
    <source>
        <dbReference type="EMBL" id="EEF37629.1"/>
    </source>
</evidence>
<proteinExistence type="predicted"/>
<evidence type="ECO:0008006" key="3">
    <source>
        <dbReference type="Google" id="ProtNLM"/>
    </source>
</evidence>